<feature type="transmembrane region" description="Helical" evidence="7">
    <location>
        <begin position="236"/>
        <end position="254"/>
    </location>
</feature>
<dbReference type="Pfam" id="PF00083">
    <property type="entry name" value="Sugar_tr"/>
    <property type="match status" value="1"/>
</dbReference>
<keyword evidence="4 7" id="KW-0812">Transmembrane</keyword>
<evidence type="ECO:0000256" key="6">
    <source>
        <dbReference type="ARBA" id="ARBA00023136"/>
    </source>
</evidence>
<evidence type="ECO:0000259" key="8">
    <source>
        <dbReference type="PROSITE" id="PS50850"/>
    </source>
</evidence>
<dbReference type="GO" id="GO:0006817">
    <property type="term" value="P:phosphate ion transport"/>
    <property type="evidence" value="ECO:0007669"/>
    <property type="project" value="UniProtKB-KW"/>
</dbReference>
<dbReference type="GO" id="GO:0005315">
    <property type="term" value="F:phosphate transmembrane transporter activity"/>
    <property type="evidence" value="ECO:0007669"/>
    <property type="project" value="InterPro"/>
</dbReference>
<dbReference type="CDD" id="cd17364">
    <property type="entry name" value="MFS_PhT"/>
    <property type="match status" value="1"/>
</dbReference>
<keyword evidence="2" id="KW-0813">Transport</keyword>
<dbReference type="EMBL" id="CP089281">
    <property type="protein sequence ID" value="USP82686.1"/>
    <property type="molecule type" value="Genomic_DNA"/>
</dbReference>
<feature type="transmembrane region" description="Helical" evidence="7">
    <location>
        <begin position="48"/>
        <end position="77"/>
    </location>
</feature>
<feature type="transmembrane region" description="Helical" evidence="7">
    <location>
        <begin position="405"/>
        <end position="425"/>
    </location>
</feature>
<dbReference type="PROSITE" id="PS00216">
    <property type="entry name" value="SUGAR_TRANSPORT_1"/>
    <property type="match status" value="1"/>
</dbReference>
<feature type="domain" description="Major facilitator superfamily (MFS) profile" evidence="8">
    <location>
        <begin position="48"/>
        <end position="527"/>
    </location>
</feature>
<evidence type="ECO:0000256" key="5">
    <source>
        <dbReference type="ARBA" id="ARBA00022989"/>
    </source>
</evidence>
<dbReference type="PROSITE" id="PS50850">
    <property type="entry name" value="MFS"/>
    <property type="match status" value="1"/>
</dbReference>
<dbReference type="Proteomes" id="UP001056012">
    <property type="component" value="Chromosome 8"/>
</dbReference>
<keyword evidence="6 7" id="KW-0472">Membrane</keyword>
<evidence type="ECO:0000256" key="7">
    <source>
        <dbReference type="SAM" id="Phobius"/>
    </source>
</evidence>
<dbReference type="InterPro" id="IPR005829">
    <property type="entry name" value="Sugar_transporter_CS"/>
</dbReference>
<evidence type="ECO:0000313" key="9">
    <source>
        <dbReference type="EMBL" id="USP82686.1"/>
    </source>
</evidence>
<keyword evidence="5 7" id="KW-1133">Transmembrane helix</keyword>
<organism evidence="9 10">
    <name type="scientific">Curvularia clavata</name>
    <dbReference type="NCBI Taxonomy" id="95742"/>
    <lineage>
        <taxon>Eukaryota</taxon>
        <taxon>Fungi</taxon>
        <taxon>Dikarya</taxon>
        <taxon>Ascomycota</taxon>
        <taxon>Pezizomycotina</taxon>
        <taxon>Dothideomycetes</taxon>
        <taxon>Pleosporomycetidae</taxon>
        <taxon>Pleosporales</taxon>
        <taxon>Pleosporineae</taxon>
        <taxon>Pleosporaceae</taxon>
        <taxon>Curvularia</taxon>
    </lineage>
</organism>
<dbReference type="AlphaFoldDB" id="A0A9Q9DYJ6"/>
<feature type="transmembrane region" description="Helical" evidence="7">
    <location>
        <begin position="373"/>
        <end position="393"/>
    </location>
</feature>
<comment type="subcellular location">
    <subcellularLocation>
        <location evidence="1">Membrane</location>
        <topology evidence="1">Multi-pass membrane protein</topology>
    </subcellularLocation>
</comment>
<evidence type="ECO:0000256" key="1">
    <source>
        <dbReference type="ARBA" id="ARBA00004141"/>
    </source>
</evidence>
<feature type="transmembrane region" description="Helical" evidence="7">
    <location>
        <begin position="333"/>
        <end position="361"/>
    </location>
</feature>
<reference evidence="9" key="1">
    <citation type="submission" date="2021-12" db="EMBL/GenBank/DDBJ databases">
        <title>Curvularia clavata genome.</title>
        <authorList>
            <person name="Cao Y."/>
        </authorList>
    </citation>
    <scope>NUCLEOTIDE SEQUENCE</scope>
    <source>
        <strain evidence="9">Yc1106</strain>
    </source>
</reference>
<name>A0A9Q9DYJ6_CURCL</name>
<proteinExistence type="predicted"/>
<keyword evidence="3" id="KW-0592">Phosphate transport</keyword>
<gene>
    <name evidence="9" type="ORF">yc1106_09960</name>
</gene>
<dbReference type="InterPro" id="IPR005828">
    <property type="entry name" value="MFS_sugar_transport-like"/>
</dbReference>
<feature type="transmembrane region" description="Helical" evidence="7">
    <location>
        <begin position="500"/>
        <end position="522"/>
    </location>
</feature>
<evidence type="ECO:0000256" key="4">
    <source>
        <dbReference type="ARBA" id="ARBA00022692"/>
    </source>
</evidence>
<dbReference type="PANTHER" id="PTHR24064">
    <property type="entry name" value="SOLUTE CARRIER FAMILY 22 MEMBER"/>
    <property type="match status" value="1"/>
</dbReference>
<accession>A0A9Q9DYJ6</accession>
<feature type="transmembrane region" description="Helical" evidence="7">
    <location>
        <begin position="464"/>
        <end position="488"/>
    </location>
</feature>
<feature type="transmembrane region" description="Helical" evidence="7">
    <location>
        <begin position="186"/>
        <end position="212"/>
    </location>
</feature>
<keyword evidence="10" id="KW-1185">Reference proteome</keyword>
<sequence length="618" mass="68166">MPSFGRAGNAAYRDVPGVYTHITDPNERRRMALAEVDKAPFGWYHIRLAVVTGIGFFTDAYSLFAINLAVIMLGIVYWQDAENRGVMPHNADTAIKVATSAGAIFGQCIFGYLGDLLGRKRMYGVELMIIIATTLAQSLCGESSTLSIVGVLIFYRVIMGIGVGGDYPLSAVITAEFASTRYRGGIIAAVFAMQGLGQLASALVTLIVVVVYKDHLVTAKGVGECVGDCAMHVDKMWRIIIAFGGIPGWFALYYRLTVPETPRYTFDVLYDVEKASVDARKYRYGKEGNEVDPVTQAQARSEMAKYRTPRPSLFEVFRFFSQRRQAIRIFGTAMSWFFLDLAFYGLGFSSASLMAIMGFAQRDNLYIYLRHTAIGQIVLICAGALPGYWLTVFTVDKLGRKTIQIAGFSILTIIFCVLGFAWQHLTKQHLLALYVLAQFFFNFGPNATTFITPAEIFPTRVRSTAHGFSAGMGKLGAVFAQVFFAPMIKRGATHDNPTPWIHGVMQIFALFMFLGMLTSFLVPESKRARLEELAGERDDVYELQASQWRNRGGIAGATSGAGGGDVERALGNSTVIVARGSGSGSVWSNEMMSESGRDKEGEKTWWRYKQNEVQPHAI</sequence>
<dbReference type="Gene3D" id="1.20.1250.20">
    <property type="entry name" value="MFS general substrate transporter like domains"/>
    <property type="match status" value="2"/>
</dbReference>
<feature type="transmembrane region" description="Helical" evidence="7">
    <location>
        <begin position="97"/>
        <end position="114"/>
    </location>
</feature>
<dbReference type="InterPro" id="IPR020846">
    <property type="entry name" value="MFS_dom"/>
</dbReference>
<dbReference type="PROSITE" id="PS00217">
    <property type="entry name" value="SUGAR_TRANSPORT_2"/>
    <property type="match status" value="1"/>
</dbReference>
<dbReference type="InterPro" id="IPR036259">
    <property type="entry name" value="MFS_trans_sf"/>
</dbReference>
<dbReference type="OrthoDB" id="433512at2759"/>
<feature type="transmembrane region" description="Helical" evidence="7">
    <location>
        <begin position="431"/>
        <end position="452"/>
    </location>
</feature>
<dbReference type="InterPro" id="IPR004738">
    <property type="entry name" value="Phos_permease"/>
</dbReference>
<dbReference type="VEuPathDB" id="FungiDB:yc1106_09960"/>
<dbReference type="NCBIfam" id="TIGR00887">
    <property type="entry name" value="2A0109"/>
    <property type="match status" value="1"/>
</dbReference>
<protein>
    <recommendedName>
        <fullName evidence="8">Major facilitator superfamily (MFS) profile domain-containing protein</fullName>
    </recommendedName>
</protein>
<evidence type="ECO:0000313" key="10">
    <source>
        <dbReference type="Proteomes" id="UP001056012"/>
    </source>
</evidence>
<dbReference type="GO" id="GO:0016020">
    <property type="term" value="C:membrane"/>
    <property type="evidence" value="ECO:0007669"/>
    <property type="project" value="UniProtKB-SubCell"/>
</dbReference>
<evidence type="ECO:0000256" key="2">
    <source>
        <dbReference type="ARBA" id="ARBA00022448"/>
    </source>
</evidence>
<evidence type="ECO:0000256" key="3">
    <source>
        <dbReference type="ARBA" id="ARBA00022592"/>
    </source>
</evidence>
<dbReference type="SUPFAM" id="SSF103473">
    <property type="entry name" value="MFS general substrate transporter"/>
    <property type="match status" value="1"/>
</dbReference>